<evidence type="ECO:0000256" key="18">
    <source>
        <dbReference type="SAM" id="MobiDB-lite"/>
    </source>
</evidence>
<evidence type="ECO:0000256" key="9">
    <source>
        <dbReference type="ARBA" id="ARBA00023242"/>
    </source>
</evidence>
<feature type="region of interest" description="Disordered" evidence="18">
    <location>
        <begin position="784"/>
        <end position="818"/>
    </location>
</feature>
<feature type="region of interest" description="Disordered" evidence="18">
    <location>
        <begin position="110"/>
        <end position="144"/>
    </location>
</feature>
<dbReference type="GO" id="GO:0005524">
    <property type="term" value="F:ATP binding"/>
    <property type="evidence" value="ECO:0007669"/>
    <property type="project" value="UniProtKB-UniRule"/>
</dbReference>
<keyword evidence="7" id="KW-0418">Kinase</keyword>
<evidence type="ECO:0000256" key="15">
    <source>
        <dbReference type="ARBA" id="ARBA00077071"/>
    </source>
</evidence>
<comment type="catalytic activity">
    <reaction evidence="10">
        <text>L-seryl-[protein] + ATP = O-phospho-L-seryl-[protein] + ADP + H(+)</text>
        <dbReference type="Rhea" id="RHEA:17989"/>
        <dbReference type="Rhea" id="RHEA-COMP:9863"/>
        <dbReference type="Rhea" id="RHEA-COMP:11604"/>
        <dbReference type="ChEBI" id="CHEBI:15378"/>
        <dbReference type="ChEBI" id="CHEBI:29999"/>
        <dbReference type="ChEBI" id="CHEBI:30616"/>
        <dbReference type="ChEBI" id="CHEBI:83421"/>
        <dbReference type="ChEBI" id="CHEBI:456216"/>
        <dbReference type="EC" id="2.7.12.1"/>
    </reaction>
</comment>
<comment type="function">
    <text evidence="13">Possible role in the function of olfactory neurons.</text>
</comment>
<comment type="catalytic activity">
    <reaction evidence="11">
        <text>L-threonyl-[protein] + ATP = O-phospho-L-threonyl-[protein] + ADP + H(+)</text>
        <dbReference type="Rhea" id="RHEA:46608"/>
        <dbReference type="Rhea" id="RHEA-COMP:11060"/>
        <dbReference type="Rhea" id="RHEA-COMP:11605"/>
        <dbReference type="ChEBI" id="CHEBI:15378"/>
        <dbReference type="ChEBI" id="CHEBI:30013"/>
        <dbReference type="ChEBI" id="CHEBI:30616"/>
        <dbReference type="ChEBI" id="CHEBI:61977"/>
        <dbReference type="ChEBI" id="CHEBI:456216"/>
        <dbReference type="EC" id="2.7.12.1"/>
    </reaction>
</comment>
<evidence type="ECO:0000256" key="16">
    <source>
        <dbReference type="ARBA" id="ARBA00081336"/>
    </source>
</evidence>
<evidence type="ECO:0000256" key="8">
    <source>
        <dbReference type="ARBA" id="ARBA00022840"/>
    </source>
</evidence>
<feature type="binding site" evidence="17">
    <location>
        <position position="277"/>
    </location>
    <ligand>
        <name>ATP</name>
        <dbReference type="ChEBI" id="CHEBI:30616"/>
    </ligand>
</feature>
<name>A0A0N4VNK9_ENTVE</name>
<evidence type="ECO:0000256" key="14">
    <source>
        <dbReference type="ARBA" id="ARBA00070594"/>
    </source>
</evidence>
<evidence type="ECO:0000313" key="21">
    <source>
        <dbReference type="Proteomes" id="UP000274131"/>
    </source>
</evidence>
<organism evidence="22">
    <name type="scientific">Enterobius vermicularis</name>
    <name type="common">Human pinworm</name>
    <dbReference type="NCBI Taxonomy" id="51028"/>
    <lineage>
        <taxon>Eukaryota</taxon>
        <taxon>Metazoa</taxon>
        <taxon>Ecdysozoa</taxon>
        <taxon>Nematoda</taxon>
        <taxon>Chromadorea</taxon>
        <taxon>Rhabditida</taxon>
        <taxon>Spirurina</taxon>
        <taxon>Oxyuridomorpha</taxon>
        <taxon>Oxyuroidea</taxon>
        <taxon>Oxyuridae</taxon>
        <taxon>Enterobius</taxon>
    </lineage>
</organism>
<keyword evidence="4" id="KW-0723">Serine/threonine-protein kinase</keyword>
<dbReference type="SUPFAM" id="SSF56112">
    <property type="entry name" value="Protein kinase-like (PK-like)"/>
    <property type="match status" value="1"/>
</dbReference>
<dbReference type="GO" id="GO:0004712">
    <property type="term" value="F:protein serine/threonine/tyrosine kinase activity"/>
    <property type="evidence" value="ECO:0007669"/>
    <property type="project" value="UniProtKB-EC"/>
</dbReference>
<dbReference type="InterPro" id="IPR017441">
    <property type="entry name" value="Protein_kinase_ATP_BS"/>
</dbReference>
<feature type="domain" description="Protein kinase" evidence="19">
    <location>
        <begin position="248"/>
        <end position="567"/>
    </location>
</feature>
<evidence type="ECO:0000256" key="1">
    <source>
        <dbReference type="ARBA" id="ARBA00004123"/>
    </source>
</evidence>
<evidence type="ECO:0000313" key="20">
    <source>
        <dbReference type="EMBL" id="VDD97004.1"/>
    </source>
</evidence>
<feature type="region of interest" description="Disordered" evidence="18">
    <location>
        <begin position="26"/>
        <end position="70"/>
    </location>
</feature>
<dbReference type="FunFam" id="1.10.510.10:FF:000117">
    <property type="entry name" value="dual specificity tyrosine-phosphorylation-regulated kinase 1A isoform X1"/>
    <property type="match status" value="1"/>
</dbReference>
<keyword evidence="21" id="KW-1185">Reference proteome</keyword>
<evidence type="ECO:0000256" key="5">
    <source>
        <dbReference type="ARBA" id="ARBA00022679"/>
    </source>
</evidence>
<dbReference type="OrthoDB" id="9332038at2759"/>
<sequence>MAALETNFKSAYKNFDMFNSNQYNSSSVWPPQSNHSNSNSFSSWPPQSAQSNNLQVNNSQASASSANSSSFNSVPFLNPPHMNVSHNAYSPNPSFGVLSQPHVGFQMAGHFPSTSNQNLAASQQHLTNNHQSSATRPTNADHPQNRTYREIATGPLVKLTIDLIKTYKGINESYYARKAKRRHDHGHQQISQEHQQLAPPPVKQAPPHSQQVFEREVLNPRVGCRNNGYDDEHHDYIMQPGEVFCNRYQLRCHLGKGSFGQVAKAFDAVERQEVAIKIIKNKKPFHEQAQIEIKLLEMMNKHDSECKYYVVKLKAHFTWRNHLCLVFELLSYNLYDLLRNTNFRGVSLNLTRKFAQQLCTTLLFLSQPELNIIHCDLKPENVLLCNPRRSAIKVIDFGSSCQVGNRIYQYIQSRFYRSPEILLGTPYDMAIDMWSLGCILVEMHTGEALFAGSCEYDQMMRIIEVLGMPPKHMLDIATKTKKFFDRLEDGTYVPKESPEKKSYRSPGQRRLADILGVETGGPGGRRLGEHGHTPEDYLKFKDLIERMLVYEPEKRLSPYYAVRHPFFNKRSGEDAGHSSHSLFRQPDEVNMTSSGVRPSAPVCMLPQSQQNNLQQLASVQTFPIPQPLYMEDASVNQMDCTDPVLASGNMHLHQQLNQVGHKLHSPVEYNTISPPMGAFSKFSVCGLVPAQNFSTLSQQQHGQFAAQEHNASSVMNPSQQQQPQQQLNQAHFMDTQQIQPDHSLWPSNNVGDSNRYGHHVQIPSNFQPIQKSTALPQSRNLSFDGPIMGGSSGPMHLRPSSKTGTLGSTNPTSVIFPNTFIQQHQ</sequence>
<dbReference type="InterPro" id="IPR044131">
    <property type="entry name" value="PKc_DYR1A/1B"/>
</dbReference>
<dbReference type="CDD" id="cd14226">
    <property type="entry name" value="PKc_DYRK1"/>
    <property type="match status" value="1"/>
</dbReference>
<dbReference type="WBParaSite" id="EVEC_0001257701-mRNA-1">
    <property type="protein sequence ID" value="EVEC_0001257701-mRNA-1"/>
    <property type="gene ID" value="EVEC_0001257701"/>
</dbReference>
<proteinExistence type="inferred from homology"/>
<gene>
    <name evidence="20" type="ORF">EVEC_LOCUS11755</name>
</gene>
<evidence type="ECO:0000313" key="22">
    <source>
        <dbReference type="WBParaSite" id="EVEC_0001257701-mRNA-1"/>
    </source>
</evidence>
<dbReference type="GO" id="GO:0005634">
    <property type="term" value="C:nucleus"/>
    <property type="evidence" value="ECO:0007669"/>
    <property type="project" value="UniProtKB-SubCell"/>
</dbReference>
<evidence type="ECO:0000256" key="7">
    <source>
        <dbReference type="ARBA" id="ARBA00022777"/>
    </source>
</evidence>
<evidence type="ECO:0000256" key="3">
    <source>
        <dbReference type="ARBA" id="ARBA00013203"/>
    </source>
</evidence>
<comment type="similarity">
    <text evidence="2">Belongs to the protein kinase superfamily. CMGC Ser/Thr protein kinase family. MNB/DYRK subfamily.</text>
</comment>
<evidence type="ECO:0000256" key="2">
    <source>
        <dbReference type="ARBA" id="ARBA00008867"/>
    </source>
</evidence>
<protein>
    <recommendedName>
        <fullName evidence="14">Dual specificity tyrosine-phosphorylation-regulated kinase mbk-1</fullName>
        <ecNumber evidence="3">2.7.12.1</ecNumber>
    </recommendedName>
    <alternativeName>
        <fullName evidence="15">Dual specificity Yak1-related kinase mbk-1</fullName>
    </alternativeName>
    <alternativeName>
        <fullName evidence="16">Minibrain Kinase 1</fullName>
    </alternativeName>
</protein>
<feature type="compositionally biased region" description="Low complexity" evidence="18">
    <location>
        <begin position="29"/>
        <end position="70"/>
    </location>
</feature>
<reference evidence="20 21" key="2">
    <citation type="submission" date="2018-10" db="EMBL/GenBank/DDBJ databases">
        <authorList>
            <consortium name="Pathogen Informatics"/>
        </authorList>
    </citation>
    <scope>NUCLEOTIDE SEQUENCE [LARGE SCALE GENOMIC DNA]</scope>
</reference>
<dbReference type="InterPro" id="IPR050494">
    <property type="entry name" value="Ser_Thr_dual-spec_kinase"/>
</dbReference>
<feature type="region of interest" description="Disordered" evidence="18">
    <location>
        <begin position="179"/>
        <end position="207"/>
    </location>
</feature>
<feature type="compositionally biased region" description="Polar residues" evidence="18">
    <location>
        <begin position="112"/>
        <end position="142"/>
    </location>
</feature>
<comment type="catalytic activity">
    <reaction evidence="12">
        <text>L-tyrosyl-[protein] + ATP = O-phospho-L-tyrosyl-[protein] + ADP + H(+)</text>
        <dbReference type="Rhea" id="RHEA:10596"/>
        <dbReference type="Rhea" id="RHEA-COMP:10136"/>
        <dbReference type="Rhea" id="RHEA-COMP:20101"/>
        <dbReference type="ChEBI" id="CHEBI:15378"/>
        <dbReference type="ChEBI" id="CHEBI:30616"/>
        <dbReference type="ChEBI" id="CHEBI:46858"/>
        <dbReference type="ChEBI" id="CHEBI:61978"/>
        <dbReference type="ChEBI" id="CHEBI:456216"/>
        <dbReference type="EC" id="2.7.12.1"/>
    </reaction>
</comment>
<dbReference type="Gene3D" id="1.10.510.10">
    <property type="entry name" value="Transferase(Phosphotransferase) domain 1"/>
    <property type="match status" value="1"/>
</dbReference>
<feature type="compositionally biased region" description="Polar residues" evidence="18">
    <location>
        <begin position="800"/>
        <end position="818"/>
    </location>
</feature>
<dbReference type="InterPro" id="IPR008271">
    <property type="entry name" value="Ser/Thr_kinase_AS"/>
</dbReference>
<feature type="compositionally biased region" description="Polar residues" evidence="18">
    <location>
        <begin position="709"/>
        <end position="718"/>
    </location>
</feature>
<dbReference type="GO" id="GO:0004674">
    <property type="term" value="F:protein serine/threonine kinase activity"/>
    <property type="evidence" value="ECO:0007669"/>
    <property type="project" value="UniProtKB-KW"/>
</dbReference>
<dbReference type="Pfam" id="PF00069">
    <property type="entry name" value="Pkinase"/>
    <property type="match status" value="1"/>
</dbReference>
<dbReference type="PANTHER" id="PTHR24058">
    <property type="entry name" value="DUAL SPECIFICITY PROTEIN KINASE"/>
    <property type="match status" value="1"/>
</dbReference>
<dbReference type="EC" id="2.7.12.1" evidence="3"/>
<dbReference type="PROSITE" id="PS00107">
    <property type="entry name" value="PROTEIN_KINASE_ATP"/>
    <property type="match status" value="1"/>
</dbReference>
<dbReference type="FunFam" id="3.30.200.20:FF:000087">
    <property type="entry name" value="Dual specificity tyrosine-phosphorylation-regulated kinase 1A"/>
    <property type="match status" value="1"/>
</dbReference>
<dbReference type="EMBL" id="UXUI01012634">
    <property type="protein sequence ID" value="VDD97004.1"/>
    <property type="molecule type" value="Genomic_DNA"/>
</dbReference>
<comment type="subcellular location">
    <subcellularLocation>
        <location evidence="1">Nucleus</location>
    </subcellularLocation>
</comment>
<dbReference type="PANTHER" id="PTHR24058:SF28">
    <property type="entry name" value="SERINE_THREONINE-PROTEIN KINASE MINIBRAIN"/>
    <property type="match status" value="1"/>
</dbReference>
<evidence type="ECO:0000256" key="6">
    <source>
        <dbReference type="ARBA" id="ARBA00022741"/>
    </source>
</evidence>
<feature type="region of interest" description="Disordered" evidence="18">
    <location>
        <begin position="494"/>
        <end position="533"/>
    </location>
</feature>
<keyword evidence="5" id="KW-0808">Transferase</keyword>
<dbReference type="AlphaFoldDB" id="A0A0N4VNK9"/>
<evidence type="ECO:0000259" key="19">
    <source>
        <dbReference type="PROSITE" id="PS50011"/>
    </source>
</evidence>
<dbReference type="PROSITE" id="PS00108">
    <property type="entry name" value="PROTEIN_KINASE_ST"/>
    <property type="match status" value="1"/>
</dbReference>
<evidence type="ECO:0000256" key="10">
    <source>
        <dbReference type="ARBA" id="ARBA00049003"/>
    </source>
</evidence>
<dbReference type="Proteomes" id="UP000274131">
    <property type="component" value="Unassembled WGS sequence"/>
</dbReference>
<keyword evidence="6 17" id="KW-0547">Nucleotide-binding</keyword>
<dbReference type="SMART" id="SM00220">
    <property type="entry name" value="S_TKc"/>
    <property type="match status" value="1"/>
</dbReference>
<accession>A0A0N4VNK9</accession>
<reference evidence="22" key="1">
    <citation type="submission" date="2017-02" db="UniProtKB">
        <authorList>
            <consortium name="WormBaseParasite"/>
        </authorList>
    </citation>
    <scope>IDENTIFICATION</scope>
</reference>
<feature type="region of interest" description="Disordered" evidence="18">
    <location>
        <begin position="702"/>
        <end position="728"/>
    </location>
</feature>
<evidence type="ECO:0000256" key="4">
    <source>
        <dbReference type="ARBA" id="ARBA00022527"/>
    </source>
</evidence>
<dbReference type="Gene3D" id="3.30.200.20">
    <property type="entry name" value="Phosphorylase Kinase, domain 1"/>
    <property type="match status" value="1"/>
</dbReference>
<keyword evidence="8 17" id="KW-0067">ATP-binding</keyword>
<keyword evidence="9" id="KW-0539">Nucleus</keyword>
<feature type="compositionally biased region" description="Low complexity" evidence="18">
    <location>
        <begin position="719"/>
        <end position="728"/>
    </location>
</feature>
<dbReference type="InterPro" id="IPR000719">
    <property type="entry name" value="Prot_kinase_dom"/>
</dbReference>
<evidence type="ECO:0000256" key="11">
    <source>
        <dbReference type="ARBA" id="ARBA00049308"/>
    </source>
</evidence>
<dbReference type="STRING" id="51028.A0A0N4VNK9"/>
<dbReference type="PROSITE" id="PS50011">
    <property type="entry name" value="PROTEIN_KINASE_DOM"/>
    <property type="match status" value="1"/>
</dbReference>
<evidence type="ECO:0000256" key="17">
    <source>
        <dbReference type="PROSITE-ProRule" id="PRU10141"/>
    </source>
</evidence>
<evidence type="ECO:0000256" key="12">
    <source>
        <dbReference type="ARBA" id="ARBA00051680"/>
    </source>
</evidence>
<dbReference type="InterPro" id="IPR011009">
    <property type="entry name" value="Kinase-like_dom_sf"/>
</dbReference>
<evidence type="ECO:0000256" key="13">
    <source>
        <dbReference type="ARBA" id="ARBA00054345"/>
    </source>
</evidence>